<keyword evidence="2 5" id="KW-0812">Transmembrane</keyword>
<keyword evidence="3 5" id="KW-1133">Transmembrane helix</keyword>
<feature type="transmembrane region" description="Helical" evidence="5">
    <location>
        <begin position="177"/>
        <end position="196"/>
    </location>
</feature>
<evidence type="ECO:0000256" key="3">
    <source>
        <dbReference type="ARBA" id="ARBA00022989"/>
    </source>
</evidence>
<name>A0ABM0JD62_APLCA</name>
<protein>
    <submittedName>
        <fullName evidence="8">Solute carrier family 22 member 15-like</fullName>
    </submittedName>
</protein>
<organism evidence="7 8">
    <name type="scientific">Aplysia californica</name>
    <name type="common">California sea hare</name>
    <dbReference type="NCBI Taxonomy" id="6500"/>
    <lineage>
        <taxon>Eukaryota</taxon>
        <taxon>Metazoa</taxon>
        <taxon>Spiralia</taxon>
        <taxon>Lophotrochozoa</taxon>
        <taxon>Mollusca</taxon>
        <taxon>Gastropoda</taxon>
        <taxon>Heterobranchia</taxon>
        <taxon>Euthyneura</taxon>
        <taxon>Tectipleura</taxon>
        <taxon>Aplysiida</taxon>
        <taxon>Aplysioidea</taxon>
        <taxon>Aplysiidae</taxon>
        <taxon>Aplysia</taxon>
    </lineage>
</organism>
<keyword evidence="7" id="KW-1185">Reference proteome</keyword>
<reference evidence="8" key="1">
    <citation type="submission" date="2025-08" db="UniProtKB">
        <authorList>
            <consortium name="RefSeq"/>
        </authorList>
    </citation>
    <scope>IDENTIFICATION</scope>
</reference>
<evidence type="ECO:0000256" key="2">
    <source>
        <dbReference type="ARBA" id="ARBA00022692"/>
    </source>
</evidence>
<accession>A0ABM0JD62</accession>
<evidence type="ECO:0000256" key="5">
    <source>
        <dbReference type="SAM" id="Phobius"/>
    </source>
</evidence>
<dbReference type="InterPro" id="IPR036259">
    <property type="entry name" value="MFS_trans_sf"/>
</dbReference>
<feature type="transmembrane region" description="Helical" evidence="5">
    <location>
        <begin position="266"/>
        <end position="286"/>
    </location>
</feature>
<dbReference type="Proteomes" id="UP000694888">
    <property type="component" value="Unplaced"/>
</dbReference>
<dbReference type="InterPro" id="IPR005828">
    <property type="entry name" value="MFS_sugar_transport-like"/>
</dbReference>
<feature type="domain" description="Major facilitator superfamily (MFS) profile" evidence="6">
    <location>
        <begin position="124"/>
        <end position="556"/>
    </location>
</feature>
<feature type="transmembrane region" description="Helical" evidence="5">
    <location>
        <begin position="410"/>
        <end position="429"/>
    </location>
</feature>
<keyword evidence="4 5" id="KW-0472">Membrane</keyword>
<proteinExistence type="predicted"/>
<dbReference type="InterPro" id="IPR020846">
    <property type="entry name" value="MFS_dom"/>
</dbReference>
<dbReference type="InterPro" id="IPR005829">
    <property type="entry name" value="Sugar_transporter_CS"/>
</dbReference>
<evidence type="ECO:0000256" key="1">
    <source>
        <dbReference type="ARBA" id="ARBA00004141"/>
    </source>
</evidence>
<comment type="subcellular location">
    <subcellularLocation>
        <location evidence="1">Membrane</location>
        <topology evidence="1">Multi-pass membrane protein</topology>
    </subcellularLocation>
</comment>
<dbReference type="PROSITE" id="PS50850">
    <property type="entry name" value="MFS"/>
    <property type="match status" value="1"/>
</dbReference>
<gene>
    <name evidence="8" type="primary">LOC101847789</name>
</gene>
<feature type="transmembrane region" description="Helical" evidence="5">
    <location>
        <begin position="292"/>
        <end position="311"/>
    </location>
</feature>
<evidence type="ECO:0000259" key="6">
    <source>
        <dbReference type="PROSITE" id="PS50850"/>
    </source>
</evidence>
<feature type="transmembrane region" description="Helical" evidence="5">
    <location>
        <begin position="441"/>
        <end position="461"/>
    </location>
</feature>
<dbReference type="PROSITE" id="PS00217">
    <property type="entry name" value="SUGAR_TRANSPORT_2"/>
    <property type="match status" value="1"/>
</dbReference>
<dbReference type="Gene3D" id="1.20.1250.20">
    <property type="entry name" value="MFS general substrate transporter like domains"/>
    <property type="match status" value="1"/>
</dbReference>
<feature type="transmembrane region" description="Helical" evidence="5">
    <location>
        <begin position="467"/>
        <end position="492"/>
    </location>
</feature>
<dbReference type="PANTHER" id="PTHR24064">
    <property type="entry name" value="SOLUTE CARRIER FAMILY 22 MEMBER"/>
    <property type="match status" value="1"/>
</dbReference>
<evidence type="ECO:0000313" key="8">
    <source>
        <dbReference type="RefSeq" id="XP_005090992.1"/>
    </source>
</evidence>
<feature type="transmembrane region" description="Helical" evidence="5">
    <location>
        <begin position="380"/>
        <end position="398"/>
    </location>
</feature>
<sequence length="586" mass="64609">MQSFDLNLILSIVTEVRTLDELVVISGGCGVFQLMLVVCTYTSQICAVWGMLFMIFGNYHGAWRCESALVDPSYATSRGQLDTTTALSGNITTPPSDTIDSGATFLSNMSGVSSLKDIPASVLWNVSDMATSVIRGSNESVFVRRCPGEGESCRKIVYEDSSATAVTQWNLICDQSWVQSFIISIQMTGVLLGSYVSGFLGDRCGRRVSLYGSICLHAVFNFLIVFSDSWRVFLALRFLIGFCIGGVLTSYFLYPMEFVSSWWRAVLGALPVWNIGAATFSVMVYLLQDWRHIHLCTALLSLLYFLPVFWVPESLRWLAIHGHTDKAKRLVVRIARTNGRPSPPMSVLAMVSTEEVRRAANNRFSYTLMDLFVDPVLRKVSLVMGFVWACLALVYYSLSFGIKALSGDFYVNFLLFSVAEVPGMLFVAPASNKLGRRVASVLYFLLIGSACIAVVFVSFLAPEEVRGQAITILAMVAKVHIQAVWMIVTLFCSELYPTVVRNQSSGFLNACARLGGIAAPYLIPGSEETLYISFLVMGISCLLCGLMLLTLKETKGNPLDDVIKTRHKLSVIAEETEEDLSDDGQL</sequence>
<feature type="transmembrane region" description="Helical" evidence="5">
    <location>
        <begin position="529"/>
        <end position="549"/>
    </location>
</feature>
<dbReference type="Pfam" id="PF00083">
    <property type="entry name" value="Sugar_tr"/>
    <property type="match status" value="1"/>
</dbReference>
<dbReference type="RefSeq" id="XP_005090992.1">
    <property type="nucleotide sequence ID" value="XM_005090935.3"/>
</dbReference>
<evidence type="ECO:0000256" key="4">
    <source>
        <dbReference type="ARBA" id="ARBA00023136"/>
    </source>
</evidence>
<dbReference type="SUPFAM" id="SSF103473">
    <property type="entry name" value="MFS general substrate transporter"/>
    <property type="match status" value="1"/>
</dbReference>
<feature type="transmembrane region" description="Helical" evidence="5">
    <location>
        <begin position="232"/>
        <end position="254"/>
    </location>
</feature>
<dbReference type="GeneID" id="101847789"/>
<evidence type="ECO:0000313" key="7">
    <source>
        <dbReference type="Proteomes" id="UP000694888"/>
    </source>
</evidence>
<feature type="transmembrane region" description="Helical" evidence="5">
    <location>
        <begin position="208"/>
        <end position="226"/>
    </location>
</feature>